<reference evidence="3" key="1">
    <citation type="submission" date="2014-09" db="EMBL/GenBank/DDBJ databases">
        <title>Genome sequence of the luminous mushroom Mycena chlorophos for searching fungal bioluminescence genes.</title>
        <authorList>
            <person name="Tanaka Y."/>
            <person name="Kasuga D."/>
            <person name="Oba Y."/>
            <person name="Hase S."/>
            <person name="Sato K."/>
            <person name="Oba Y."/>
            <person name="Sakakibara Y."/>
        </authorList>
    </citation>
    <scope>NUCLEOTIDE SEQUENCE</scope>
</reference>
<protein>
    <submittedName>
        <fullName evidence="3">Uncharacterized protein</fullName>
    </submittedName>
</protein>
<feature type="signal peptide" evidence="2">
    <location>
        <begin position="1"/>
        <end position="28"/>
    </location>
</feature>
<evidence type="ECO:0000313" key="3">
    <source>
        <dbReference type="EMBL" id="GAT47518.1"/>
    </source>
</evidence>
<feature type="compositionally biased region" description="Low complexity" evidence="1">
    <location>
        <begin position="204"/>
        <end position="229"/>
    </location>
</feature>
<feature type="chain" id="PRO_5046455235" evidence="2">
    <location>
        <begin position="29"/>
        <end position="276"/>
    </location>
</feature>
<evidence type="ECO:0000256" key="2">
    <source>
        <dbReference type="SAM" id="SignalP"/>
    </source>
</evidence>
<keyword evidence="4" id="KW-1185">Reference proteome</keyword>
<evidence type="ECO:0000256" key="1">
    <source>
        <dbReference type="SAM" id="MobiDB-lite"/>
    </source>
</evidence>
<feature type="region of interest" description="Disordered" evidence="1">
    <location>
        <begin position="204"/>
        <end position="276"/>
    </location>
</feature>
<accession>A0ABQ0L8T9</accession>
<feature type="compositionally biased region" description="Basic residues" evidence="1">
    <location>
        <begin position="242"/>
        <end position="251"/>
    </location>
</feature>
<name>A0ABQ0L8T9_MYCCL</name>
<dbReference type="EMBL" id="DF843626">
    <property type="protein sequence ID" value="GAT47518.1"/>
    <property type="molecule type" value="Genomic_DNA"/>
</dbReference>
<dbReference type="Proteomes" id="UP000815677">
    <property type="component" value="Unassembled WGS sequence"/>
</dbReference>
<keyword evidence="2" id="KW-0732">Signal</keyword>
<organism evidence="3 4">
    <name type="scientific">Mycena chlorophos</name>
    <name type="common">Agaric fungus</name>
    <name type="synonym">Agaricus chlorophos</name>
    <dbReference type="NCBI Taxonomy" id="658473"/>
    <lineage>
        <taxon>Eukaryota</taxon>
        <taxon>Fungi</taxon>
        <taxon>Dikarya</taxon>
        <taxon>Basidiomycota</taxon>
        <taxon>Agaricomycotina</taxon>
        <taxon>Agaricomycetes</taxon>
        <taxon>Agaricomycetidae</taxon>
        <taxon>Agaricales</taxon>
        <taxon>Marasmiineae</taxon>
        <taxon>Mycenaceae</taxon>
        <taxon>Mycena</taxon>
    </lineage>
</organism>
<evidence type="ECO:0000313" key="4">
    <source>
        <dbReference type="Proteomes" id="UP000815677"/>
    </source>
</evidence>
<gene>
    <name evidence="3" type="ORF">MCHLO_04978</name>
</gene>
<proteinExistence type="predicted"/>
<sequence>MRRGPYRWLVLPFPFLAILSAAPSGCLGSFIVDDLGYATGEDVRVDSGAMARRDSTLDIGKDASVLQAGDEAVIEELGTFRGTSFSWDVNVAAGSSVLIQAQDSTGAIAVSKPLDVQAGTTGCALTSASSAPSLTTTTTTSSTTASSTLTTTSSSWSTTTTSSTTTSSSPVSSSSFETSGTTSFATVVATTDGYAVSISSSSIASASSTNPSSSQSTAAASTLGSTSESNSHTALILGGGKGHGRRKRTKRAASLTQRGICARNTTSRLRSPKTRV</sequence>
<feature type="region of interest" description="Disordered" evidence="1">
    <location>
        <begin position="128"/>
        <end position="178"/>
    </location>
</feature>